<comment type="caution">
    <text evidence="1">The sequence shown here is derived from an EMBL/GenBank/DDBJ whole genome shotgun (WGS) entry which is preliminary data.</text>
</comment>
<proteinExistence type="predicted"/>
<gene>
    <name evidence="1" type="ORF">M9H77_09147</name>
</gene>
<reference evidence="2" key="1">
    <citation type="journal article" date="2023" name="Nat. Plants">
        <title>Single-cell RNA sequencing provides a high-resolution roadmap for understanding the multicellular compartmentation of specialized metabolism.</title>
        <authorList>
            <person name="Sun S."/>
            <person name="Shen X."/>
            <person name="Li Y."/>
            <person name="Li Y."/>
            <person name="Wang S."/>
            <person name="Li R."/>
            <person name="Zhang H."/>
            <person name="Shen G."/>
            <person name="Guo B."/>
            <person name="Wei J."/>
            <person name="Xu J."/>
            <person name="St-Pierre B."/>
            <person name="Chen S."/>
            <person name="Sun C."/>
        </authorList>
    </citation>
    <scope>NUCLEOTIDE SEQUENCE [LARGE SCALE GENOMIC DNA]</scope>
</reference>
<name>A0ACC0BZZ2_CATRO</name>
<protein>
    <submittedName>
        <fullName evidence="1">Uncharacterized protein</fullName>
    </submittedName>
</protein>
<accession>A0ACC0BZZ2</accession>
<evidence type="ECO:0000313" key="2">
    <source>
        <dbReference type="Proteomes" id="UP001060085"/>
    </source>
</evidence>
<dbReference type="EMBL" id="CM044702">
    <property type="protein sequence ID" value="KAI5678197.1"/>
    <property type="molecule type" value="Genomic_DNA"/>
</dbReference>
<sequence length="86" mass="8997">MSCQGYFVVDPDSTSKKLYANIGKKSGRGALFLETHTNPDGSYVNDEAKEICPNNVGSGQNVSSATLPVGARRSSANSAPGYQVNA</sequence>
<organism evidence="1 2">
    <name type="scientific">Catharanthus roseus</name>
    <name type="common">Madagascar periwinkle</name>
    <name type="synonym">Vinca rosea</name>
    <dbReference type="NCBI Taxonomy" id="4058"/>
    <lineage>
        <taxon>Eukaryota</taxon>
        <taxon>Viridiplantae</taxon>
        <taxon>Streptophyta</taxon>
        <taxon>Embryophyta</taxon>
        <taxon>Tracheophyta</taxon>
        <taxon>Spermatophyta</taxon>
        <taxon>Magnoliopsida</taxon>
        <taxon>eudicotyledons</taxon>
        <taxon>Gunneridae</taxon>
        <taxon>Pentapetalae</taxon>
        <taxon>asterids</taxon>
        <taxon>lamiids</taxon>
        <taxon>Gentianales</taxon>
        <taxon>Apocynaceae</taxon>
        <taxon>Rauvolfioideae</taxon>
        <taxon>Vinceae</taxon>
        <taxon>Catharanthinae</taxon>
        <taxon>Catharanthus</taxon>
    </lineage>
</organism>
<dbReference type="Proteomes" id="UP001060085">
    <property type="component" value="Linkage Group LG02"/>
</dbReference>
<evidence type="ECO:0000313" key="1">
    <source>
        <dbReference type="EMBL" id="KAI5678197.1"/>
    </source>
</evidence>
<keyword evidence="2" id="KW-1185">Reference proteome</keyword>